<dbReference type="AlphaFoldDB" id="A0A7M7LLF3"/>
<feature type="transmembrane region" description="Helical" evidence="8">
    <location>
        <begin position="44"/>
        <end position="66"/>
    </location>
</feature>
<reference evidence="11" key="2">
    <citation type="submission" date="2021-01" db="UniProtKB">
        <authorList>
            <consortium name="EnsemblMetazoa"/>
        </authorList>
    </citation>
    <scope>IDENTIFICATION</scope>
</reference>
<dbReference type="PROSITE" id="PS50262">
    <property type="entry name" value="G_PROTEIN_RECEP_F1_2"/>
    <property type="match status" value="1"/>
</dbReference>
<dbReference type="GO" id="GO:0016020">
    <property type="term" value="C:membrane"/>
    <property type="evidence" value="ECO:0007669"/>
    <property type="project" value="UniProtKB-SubCell"/>
</dbReference>
<reference evidence="12" key="1">
    <citation type="submission" date="2015-02" db="EMBL/GenBank/DDBJ databases">
        <title>Genome sequencing for Strongylocentrotus purpuratus.</title>
        <authorList>
            <person name="Murali S."/>
            <person name="Liu Y."/>
            <person name="Vee V."/>
            <person name="English A."/>
            <person name="Wang M."/>
            <person name="Skinner E."/>
            <person name="Han Y."/>
            <person name="Muzny D.M."/>
            <person name="Worley K.C."/>
            <person name="Gibbs R.A."/>
        </authorList>
    </citation>
    <scope>NUCLEOTIDE SEQUENCE</scope>
</reference>
<dbReference type="KEGG" id="spu:100888743"/>
<dbReference type="PANTHER" id="PTHR24238">
    <property type="entry name" value="G-PROTEIN COUPLED RECEPTOR"/>
    <property type="match status" value="1"/>
</dbReference>
<dbReference type="CDD" id="cd00637">
    <property type="entry name" value="7tm_classA_rhodopsin-like"/>
    <property type="match status" value="1"/>
</dbReference>
<dbReference type="PANTHER" id="PTHR24238:SF47">
    <property type="entry name" value="ECDYSTEROIDS_DOPAMINE RECEPTOR-RELATED"/>
    <property type="match status" value="1"/>
</dbReference>
<dbReference type="PRINTS" id="PR00237">
    <property type="entry name" value="GPCRRHODOPSN"/>
</dbReference>
<evidence type="ECO:0000259" key="10">
    <source>
        <dbReference type="PROSITE" id="PS50262"/>
    </source>
</evidence>
<keyword evidence="4" id="KW-0297">G-protein coupled receptor</keyword>
<dbReference type="Gene3D" id="1.20.1070.10">
    <property type="entry name" value="Rhodopsin 7-helix transmembrane proteins"/>
    <property type="match status" value="1"/>
</dbReference>
<organism evidence="11 12">
    <name type="scientific">Strongylocentrotus purpuratus</name>
    <name type="common">Purple sea urchin</name>
    <dbReference type="NCBI Taxonomy" id="7668"/>
    <lineage>
        <taxon>Eukaryota</taxon>
        <taxon>Metazoa</taxon>
        <taxon>Echinodermata</taxon>
        <taxon>Eleutherozoa</taxon>
        <taxon>Echinozoa</taxon>
        <taxon>Echinoidea</taxon>
        <taxon>Euechinoidea</taxon>
        <taxon>Echinacea</taxon>
        <taxon>Camarodonta</taxon>
        <taxon>Echinidea</taxon>
        <taxon>Strongylocentrotidae</taxon>
        <taxon>Strongylocentrotus</taxon>
    </lineage>
</organism>
<dbReference type="GeneID" id="100888743"/>
<keyword evidence="2 8" id="KW-0812">Transmembrane</keyword>
<sequence>MFTTLFIIRLIVGCLAAAVGIPGNITIIAVFTRQGIKNATDVTFIALAVVDLIACIINGTKIPIAFFHDEDPWACYIEVIGARSPLYAGLFLTIWIAFYRYQAVCKPFDRRIGRRAAILVSIGCAIIAFGIHVPFFFITKSQKRRGQYGCNVYGNVSWGRDVYAKFQAIIFCISALIITALYLRIYKFIRAHQIIRQKMTNGSAFHNQAQAVKMDSKAGSVPSVSADISTSEVTISVVAEPVGTCKSLADIESGKTKKAINQLLTNNKTKPPSKKPQNQQSDHKTTQVVIIITVIFYLLWLPNIVIDQIPNDQITRILLARDNGSLIFYFTLQIKYISHITNVFIYLLAYRRFRQTCCRAN</sequence>
<feature type="transmembrane region" description="Helical" evidence="8">
    <location>
        <begin position="166"/>
        <end position="186"/>
    </location>
</feature>
<keyword evidence="7" id="KW-0807">Transducer</keyword>
<keyword evidence="12" id="KW-1185">Reference proteome</keyword>
<keyword evidence="9" id="KW-0732">Signal</keyword>
<evidence type="ECO:0000313" key="11">
    <source>
        <dbReference type="EnsemblMetazoa" id="XP_003727327"/>
    </source>
</evidence>
<evidence type="ECO:0000256" key="4">
    <source>
        <dbReference type="ARBA" id="ARBA00023040"/>
    </source>
</evidence>
<dbReference type="EnsemblMetazoa" id="XM_003727279">
    <property type="protein sequence ID" value="XP_003727327"/>
    <property type="gene ID" value="LOC100888743"/>
</dbReference>
<dbReference type="InterPro" id="IPR017452">
    <property type="entry name" value="GPCR_Rhodpsn_7TM"/>
</dbReference>
<proteinExistence type="predicted"/>
<feature type="transmembrane region" description="Helical" evidence="8">
    <location>
        <begin position="116"/>
        <end position="138"/>
    </location>
</feature>
<dbReference type="OrthoDB" id="6069765at2759"/>
<feature type="transmembrane region" description="Helical" evidence="8">
    <location>
        <begin position="86"/>
        <end position="104"/>
    </location>
</feature>
<dbReference type="SUPFAM" id="SSF81321">
    <property type="entry name" value="Family A G protein-coupled receptor-like"/>
    <property type="match status" value="1"/>
</dbReference>
<dbReference type="RefSeq" id="XP_003727327.1">
    <property type="nucleotide sequence ID" value="XM_003727279.2"/>
</dbReference>
<evidence type="ECO:0000256" key="3">
    <source>
        <dbReference type="ARBA" id="ARBA00022989"/>
    </source>
</evidence>
<feature type="signal peptide" evidence="9">
    <location>
        <begin position="1"/>
        <end position="16"/>
    </location>
</feature>
<accession>A0A7M7LLF3</accession>
<dbReference type="InParanoid" id="A0A7M7LLF3"/>
<evidence type="ECO:0000313" key="12">
    <source>
        <dbReference type="Proteomes" id="UP000007110"/>
    </source>
</evidence>
<comment type="subcellular location">
    <subcellularLocation>
        <location evidence="1">Membrane</location>
        <topology evidence="1">Multi-pass membrane protein</topology>
    </subcellularLocation>
</comment>
<evidence type="ECO:0000256" key="7">
    <source>
        <dbReference type="ARBA" id="ARBA00023224"/>
    </source>
</evidence>
<evidence type="ECO:0000256" key="2">
    <source>
        <dbReference type="ARBA" id="ARBA00022692"/>
    </source>
</evidence>
<protein>
    <recommendedName>
        <fullName evidence="10">G-protein coupled receptors family 1 profile domain-containing protein</fullName>
    </recommendedName>
</protein>
<dbReference type="Proteomes" id="UP000007110">
    <property type="component" value="Unassembled WGS sequence"/>
</dbReference>
<evidence type="ECO:0000256" key="1">
    <source>
        <dbReference type="ARBA" id="ARBA00004141"/>
    </source>
</evidence>
<keyword evidence="3 8" id="KW-1133">Transmembrane helix</keyword>
<evidence type="ECO:0000256" key="6">
    <source>
        <dbReference type="ARBA" id="ARBA00023170"/>
    </source>
</evidence>
<feature type="chain" id="PRO_5029884894" description="G-protein coupled receptors family 1 profile domain-containing protein" evidence="9">
    <location>
        <begin position="17"/>
        <end position="361"/>
    </location>
</feature>
<feature type="transmembrane region" description="Helical" evidence="8">
    <location>
        <begin position="6"/>
        <end position="32"/>
    </location>
</feature>
<dbReference type="OMA" id="PFFFITK"/>
<dbReference type="GO" id="GO:0004930">
    <property type="term" value="F:G protein-coupled receptor activity"/>
    <property type="evidence" value="ECO:0007669"/>
    <property type="project" value="UniProtKB-KW"/>
</dbReference>
<feature type="transmembrane region" description="Helical" evidence="8">
    <location>
        <begin position="288"/>
        <end position="306"/>
    </location>
</feature>
<name>A0A7M7LLF3_STRPU</name>
<evidence type="ECO:0000256" key="9">
    <source>
        <dbReference type="SAM" id="SignalP"/>
    </source>
</evidence>
<keyword evidence="5 8" id="KW-0472">Membrane</keyword>
<dbReference type="Pfam" id="PF00001">
    <property type="entry name" value="7tm_1"/>
    <property type="match status" value="1"/>
</dbReference>
<feature type="domain" description="G-protein coupled receptors family 1 profile" evidence="10">
    <location>
        <begin position="23"/>
        <end position="346"/>
    </location>
</feature>
<evidence type="ECO:0000256" key="5">
    <source>
        <dbReference type="ARBA" id="ARBA00023136"/>
    </source>
</evidence>
<feature type="transmembrane region" description="Helical" evidence="8">
    <location>
        <begin position="326"/>
        <end position="349"/>
    </location>
</feature>
<keyword evidence="6" id="KW-0675">Receptor</keyword>
<evidence type="ECO:0000256" key="8">
    <source>
        <dbReference type="SAM" id="Phobius"/>
    </source>
</evidence>
<dbReference type="InterPro" id="IPR000276">
    <property type="entry name" value="GPCR_Rhodpsn"/>
</dbReference>